<keyword evidence="3" id="KW-1185">Reference proteome</keyword>
<sequence length="86" mass="9387">MCVLHHGHADHHCKCWRQPRGALQRWSGDPSQQGPQAERCRREAADPGGRRLGGKLWGGAAPRERQSELVSCAGRPGVQEGHLSSS</sequence>
<name>A0A813CJV6_9DINO</name>
<feature type="region of interest" description="Disordered" evidence="1">
    <location>
        <begin position="23"/>
        <end position="86"/>
    </location>
</feature>
<reference evidence="2" key="1">
    <citation type="submission" date="2021-02" db="EMBL/GenBank/DDBJ databases">
        <authorList>
            <person name="Dougan E. K."/>
            <person name="Rhodes N."/>
            <person name="Thang M."/>
            <person name="Chan C."/>
        </authorList>
    </citation>
    <scope>NUCLEOTIDE SEQUENCE</scope>
</reference>
<dbReference type="Proteomes" id="UP000601435">
    <property type="component" value="Unassembled WGS sequence"/>
</dbReference>
<proteinExistence type="predicted"/>
<evidence type="ECO:0000256" key="1">
    <source>
        <dbReference type="SAM" id="MobiDB-lite"/>
    </source>
</evidence>
<accession>A0A813CJV6</accession>
<evidence type="ECO:0000313" key="3">
    <source>
        <dbReference type="Proteomes" id="UP000601435"/>
    </source>
</evidence>
<comment type="caution">
    <text evidence="2">The sequence shown here is derived from an EMBL/GenBank/DDBJ whole genome shotgun (WGS) entry which is preliminary data.</text>
</comment>
<dbReference type="EMBL" id="CAJNJA010099386">
    <property type="protein sequence ID" value="CAE7943372.1"/>
    <property type="molecule type" value="Genomic_DNA"/>
</dbReference>
<gene>
    <name evidence="2" type="ORF">SNEC2469_LOCUS35031</name>
</gene>
<feature type="compositionally biased region" description="Basic and acidic residues" evidence="1">
    <location>
        <begin position="38"/>
        <end position="49"/>
    </location>
</feature>
<dbReference type="AlphaFoldDB" id="A0A813CJV6"/>
<organism evidence="2 3">
    <name type="scientific">Symbiodinium necroappetens</name>
    <dbReference type="NCBI Taxonomy" id="1628268"/>
    <lineage>
        <taxon>Eukaryota</taxon>
        <taxon>Sar</taxon>
        <taxon>Alveolata</taxon>
        <taxon>Dinophyceae</taxon>
        <taxon>Suessiales</taxon>
        <taxon>Symbiodiniaceae</taxon>
        <taxon>Symbiodinium</taxon>
    </lineage>
</organism>
<protein>
    <submittedName>
        <fullName evidence="2">Uncharacterized protein</fullName>
    </submittedName>
</protein>
<evidence type="ECO:0000313" key="2">
    <source>
        <dbReference type="EMBL" id="CAE7943372.1"/>
    </source>
</evidence>